<keyword evidence="2" id="KW-1185">Reference proteome</keyword>
<gene>
    <name evidence="1" type="ORF">JKP88DRAFT_163428</name>
</gene>
<name>A0A836CG74_9STRA</name>
<evidence type="ECO:0000313" key="1">
    <source>
        <dbReference type="EMBL" id="KAG5184073.1"/>
    </source>
</evidence>
<accession>A0A836CG74</accession>
<dbReference type="OrthoDB" id="188042at2759"/>
<sequence>MSFSDPNALLVKHTPVYYTACNEAEEPVNLTTYMRSALCEKDKTVSGVCQLLPTAGALLHYFLFFMRDTGMSIFGINGVGGHDYDIEQVVIELGADANVKAVFYMPHSASEHFCVSDEADLNMILVDGVRPRVYVSHGKHAQYPVPGTVRRYLGLANDTCKLPVRQEFGVTVLDKDIRDSVSIGTFEGIKKRLEPAVLNVPTVRINLLRNRMLCKLRLYQ</sequence>
<reference evidence="1" key="1">
    <citation type="submission" date="2021-02" db="EMBL/GenBank/DDBJ databases">
        <title>First Annotated Genome of the Yellow-green Alga Tribonema minus.</title>
        <authorList>
            <person name="Mahan K.M."/>
        </authorList>
    </citation>
    <scope>NUCLEOTIDE SEQUENCE</scope>
    <source>
        <strain evidence="1">UTEX B ZZ1240</strain>
    </source>
</reference>
<proteinExistence type="predicted"/>
<dbReference type="AlphaFoldDB" id="A0A836CG74"/>
<dbReference type="Proteomes" id="UP000664859">
    <property type="component" value="Unassembled WGS sequence"/>
</dbReference>
<dbReference type="EMBL" id="JAFCMP010000179">
    <property type="protein sequence ID" value="KAG5184073.1"/>
    <property type="molecule type" value="Genomic_DNA"/>
</dbReference>
<comment type="caution">
    <text evidence="1">The sequence shown here is derived from an EMBL/GenBank/DDBJ whole genome shotgun (WGS) entry which is preliminary data.</text>
</comment>
<evidence type="ECO:0000313" key="2">
    <source>
        <dbReference type="Proteomes" id="UP000664859"/>
    </source>
</evidence>
<organism evidence="1 2">
    <name type="scientific">Tribonema minus</name>
    <dbReference type="NCBI Taxonomy" id="303371"/>
    <lineage>
        <taxon>Eukaryota</taxon>
        <taxon>Sar</taxon>
        <taxon>Stramenopiles</taxon>
        <taxon>Ochrophyta</taxon>
        <taxon>PX clade</taxon>
        <taxon>Xanthophyceae</taxon>
        <taxon>Tribonematales</taxon>
        <taxon>Tribonemataceae</taxon>
        <taxon>Tribonema</taxon>
    </lineage>
</organism>
<protein>
    <submittedName>
        <fullName evidence="1">Uncharacterized protein</fullName>
    </submittedName>
</protein>